<accession>A0ABW3C3N8</accession>
<dbReference type="InterPro" id="IPR036866">
    <property type="entry name" value="RibonucZ/Hydroxyglut_hydro"/>
</dbReference>
<comment type="similarity">
    <text evidence="1">Belongs to the metallo-beta-lactamase superfamily.</text>
</comment>
<dbReference type="InterPro" id="IPR051013">
    <property type="entry name" value="MBL_superfamily_lactonases"/>
</dbReference>
<dbReference type="RefSeq" id="WP_381490799.1">
    <property type="nucleotide sequence ID" value="NZ_JBHTIK010000005.1"/>
</dbReference>
<keyword evidence="7" id="KW-1185">Reference proteome</keyword>
<dbReference type="CDD" id="cd16277">
    <property type="entry name" value="metallo-hydrolase-like_MBL-fold"/>
    <property type="match status" value="1"/>
</dbReference>
<protein>
    <submittedName>
        <fullName evidence="6">MBL fold metallo-hydrolase</fullName>
    </submittedName>
</protein>
<dbReference type="Proteomes" id="UP001597124">
    <property type="component" value="Unassembled WGS sequence"/>
</dbReference>
<keyword evidence="3" id="KW-0378">Hydrolase</keyword>
<keyword evidence="4" id="KW-0862">Zinc</keyword>
<dbReference type="PANTHER" id="PTHR42978:SF6">
    <property type="entry name" value="QUORUM-QUENCHING LACTONASE YTNP-RELATED"/>
    <property type="match status" value="1"/>
</dbReference>
<dbReference type="EMBL" id="JBHTIK010000005">
    <property type="protein sequence ID" value="MFD0849011.1"/>
    <property type="molecule type" value="Genomic_DNA"/>
</dbReference>
<evidence type="ECO:0000256" key="1">
    <source>
        <dbReference type="ARBA" id="ARBA00007749"/>
    </source>
</evidence>
<dbReference type="SUPFAM" id="SSF56281">
    <property type="entry name" value="Metallo-hydrolase/oxidoreductase"/>
    <property type="match status" value="1"/>
</dbReference>
<evidence type="ECO:0000313" key="6">
    <source>
        <dbReference type="EMBL" id="MFD0849011.1"/>
    </source>
</evidence>
<dbReference type="SMART" id="SM00849">
    <property type="entry name" value="Lactamase_B"/>
    <property type="match status" value="1"/>
</dbReference>
<reference evidence="7" key="1">
    <citation type="journal article" date="2019" name="Int. J. Syst. Evol. Microbiol.">
        <title>The Global Catalogue of Microorganisms (GCM) 10K type strain sequencing project: providing services to taxonomists for standard genome sequencing and annotation.</title>
        <authorList>
            <consortium name="The Broad Institute Genomics Platform"/>
            <consortium name="The Broad Institute Genome Sequencing Center for Infectious Disease"/>
            <person name="Wu L."/>
            <person name="Ma J."/>
        </authorList>
    </citation>
    <scope>NUCLEOTIDE SEQUENCE [LARGE SCALE GENOMIC DNA]</scope>
    <source>
        <strain evidence="7">CCUG 52537</strain>
    </source>
</reference>
<dbReference type="PANTHER" id="PTHR42978">
    <property type="entry name" value="QUORUM-QUENCHING LACTONASE YTNP-RELATED-RELATED"/>
    <property type="match status" value="1"/>
</dbReference>
<gene>
    <name evidence="6" type="ORF">ACFQ00_11800</name>
</gene>
<evidence type="ECO:0000256" key="3">
    <source>
        <dbReference type="ARBA" id="ARBA00022801"/>
    </source>
</evidence>
<organism evidence="6 7">
    <name type="scientific">Sphingosinicella xenopeptidilytica</name>
    <dbReference type="NCBI Taxonomy" id="364098"/>
    <lineage>
        <taxon>Bacteria</taxon>
        <taxon>Pseudomonadati</taxon>
        <taxon>Pseudomonadota</taxon>
        <taxon>Alphaproteobacteria</taxon>
        <taxon>Sphingomonadales</taxon>
        <taxon>Sphingosinicellaceae</taxon>
        <taxon>Sphingosinicella</taxon>
    </lineage>
</organism>
<proteinExistence type="inferred from homology"/>
<dbReference type="InterPro" id="IPR001279">
    <property type="entry name" value="Metallo-B-lactamas"/>
</dbReference>
<keyword evidence="2" id="KW-0479">Metal-binding</keyword>
<feature type="domain" description="Metallo-beta-lactamase" evidence="5">
    <location>
        <begin position="66"/>
        <end position="273"/>
    </location>
</feature>
<evidence type="ECO:0000256" key="2">
    <source>
        <dbReference type="ARBA" id="ARBA00022723"/>
    </source>
</evidence>
<comment type="caution">
    <text evidence="6">The sequence shown here is derived from an EMBL/GenBank/DDBJ whole genome shotgun (WGS) entry which is preliminary data.</text>
</comment>
<sequence>MAANVTNSETFRRWTVGAARITRVLELPPLNGDPADFIQTTKDEIVKRNDWLCPHFSDEEGNITLHFQAFIIEASGKRILVDPCIGNDKERDIPEFHKLNGPFLERLEAAGLRRESIDYVLCTHLHLDHCGWNTMLVDGAWVPTFPNARYIFAKAEYEHIRSDDHRDSIAVMGDSIRPIIDAGLAVFVDADHVIVDEVRLEPTPGHTPGHCAIVISSEGQEAIITGDLIHHPVQVAIPHIGDNFCWNQDMARSTRRTVLERVADRNSLLLGSHFSGPTGIYLKPEGDAWIVDEATFAEVAAQARTPA</sequence>
<name>A0ABW3C3N8_SPHXN</name>
<dbReference type="Gene3D" id="3.60.15.10">
    <property type="entry name" value="Ribonuclease Z/Hydroxyacylglutathione hydrolase-like"/>
    <property type="match status" value="1"/>
</dbReference>
<evidence type="ECO:0000313" key="7">
    <source>
        <dbReference type="Proteomes" id="UP001597124"/>
    </source>
</evidence>
<evidence type="ECO:0000256" key="4">
    <source>
        <dbReference type="ARBA" id="ARBA00022833"/>
    </source>
</evidence>
<evidence type="ECO:0000259" key="5">
    <source>
        <dbReference type="SMART" id="SM00849"/>
    </source>
</evidence>
<dbReference type="Pfam" id="PF00753">
    <property type="entry name" value="Lactamase_B"/>
    <property type="match status" value="1"/>
</dbReference>